<protein>
    <recommendedName>
        <fullName evidence="1">Helix-turn-helix domain-containing protein</fullName>
    </recommendedName>
</protein>
<dbReference type="AlphaFoldDB" id="A0A420VE81"/>
<proteinExistence type="predicted"/>
<accession>A0A420VE81</accession>
<dbReference type="InterPro" id="IPR045403">
    <property type="entry name" value="HTH_59_Firmicutes_type"/>
</dbReference>
<sequence>MFLYEVKTTREIEQEFGLPQNSVIRDIRRGKFRTSEIRKSGAAWLITEREARRVYAGELTMIPVKDDFEWVLDHVREELENPVLDDLVRKVMGKPSMDENDMKNLAGLYHDGLRNGSENGKYLSFSQWFYEFFEEKIEEEMVKNGKN</sequence>
<dbReference type="Proteomes" id="UP000286235">
    <property type="component" value="Unassembled WGS sequence"/>
</dbReference>
<comment type="caution">
    <text evidence="2">The sequence shown here is derived from an EMBL/GenBank/DDBJ whole genome shotgun (WGS) entry which is preliminary data.</text>
</comment>
<evidence type="ECO:0000313" key="3">
    <source>
        <dbReference type="Proteomes" id="UP000286235"/>
    </source>
</evidence>
<evidence type="ECO:0000313" key="2">
    <source>
        <dbReference type="EMBL" id="RKO61820.1"/>
    </source>
</evidence>
<reference evidence="2 3" key="1">
    <citation type="submission" date="2013-12" db="EMBL/GenBank/DDBJ databases">
        <title>Genome and proteome characterization of Caldibacillus debilis GB1 derived from a cellulolytic aero-tolerant co-culture.</title>
        <authorList>
            <person name="Wushke S.T."/>
            <person name="Zhang X."/>
            <person name="Fristensky B."/>
            <person name="Wilkins J.A."/>
            <person name="Levin D.B."/>
            <person name="Sparling R."/>
        </authorList>
    </citation>
    <scope>NUCLEOTIDE SEQUENCE [LARGE SCALE GENOMIC DNA]</scope>
    <source>
        <strain evidence="2 3">GB1</strain>
    </source>
</reference>
<keyword evidence="3" id="KW-1185">Reference proteome</keyword>
<gene>
    <name evidence="2" type="ORF">Cdeb_01315</name>
</gene>
<name>A0A420VE81_9BACI</name>
<dbReference type="EMBL" id="AZRV01000035">
    <property type="protein sequence ID" value="RKO61820.1"/>
    <property type="molecule type" value="Genomic_DNA"/>
</dbReference>
<evidence type="ECO:0000259" key="1">
    <source>
        <dbReference type="Pfam" id="PF20038"/>
    </source>
</evidence>
<feature type="domain" description="Helix-turn-helix" evidence="1">
    <location>
        <begin position="3"/>
        <end position="55"/>
    </location>
</feature>
<dbReference type="RefSeq" id="WP_183041616.1">
    <property type="nucleotide sequence ID" value="NZ_AZRV01000035.1"/>
</dbReference>
<dbReference type="Pfam" id="PF20038">
    <property type="entry name" value="HTH_59"/>
    <property type="match status" value="1"/>
</dbReference>
<organism evidence="2 3">
    <name type="scientific">Caldibacillus debilis GB1</name>
    <dbReference type="NCBI Taxonomy" id="1339248"/>
    <lineage>
        <taxon>Bacteria</taxon>
        <taxon>Bacillati</taxon>
        <taxon>Bacillota</taxon>
        <taxon>Bacilli</taxon>
        <taxon>Bacillales</taxon>
        <taxon>Bacillaceae</taxon>
        <taxon>Caldibacillus</taxon>
    </lineage>
</organism>